<dbReference type="InterPro" id="IPR006665">
    <property type="entry name" value="OmpA-like"/>
</dbReference>
<keyword evidence="2" id="KW-0175">Coiled coil</keyword>
<dbReference type="GO" id="GO:0016020">
    <property type="term" value="C:membrane"/>
    <property type="evidence" value="ECO:0007669"/>
    <property type="project" value="UniProtKB-UniRule"/>
</dbReference>
<protein>
    <submittedName>
        <fullName evidence="4">Membrane protein</fullName>
    </submittedName>
</protein>
<feature type="coiled-coil region" evidence="2">
    <location>
        <begin position="40"/>
        <end position="99"/>
    </location>
</feature>
<sequence>MNRVKIVVVSVLIAGTMVSCVGKKKYAEVQSRLSMSDQNLQKCNDDLLAARQNIVKLQGDLTASRSEGSSAQRLREEQIGDLRRQIADLQKNRDQQLVQLEGLTVLSKTANENIDKTLAQMSEKDKYIKLLLAAKNRVDSLNLALAVNLKQSIGLDLNDKDVDIKVDKTVVFINLSDAMMYKSGSYKLTPRAEEVLGKIAKIIISRPELEVMVEGYTDDTPIKTDILDDNWDLSVKRSTAVVRVLQNKYKVNPDRLIASGRGEYNQLVPNTSADNKAKNRRTRIILMPKLDQFYELLDPATVAKK</sequence>
<dbReference type="AlphaFoldDB" id="A0A0P7BZ39"/>
<proteinExistence type="predicted"/>
<dbReference type="PANTHER" id="PTHR30329">
    <property type="entry name" value="STATOR ELEMENT OF FLAGELLAR MOTOR COMPLEX"/>
    <property type="match status" value="1"/>
</dbReference>
<dbReference type="CDD" id="cd07185">
    <property type="entry name" value="OmpA_C-like"/>
    <property type="match status" value="1"/>
</dbReference>
<dbReference type="RefSeq" id="WP_055149630.1">
    <property type="nucleotide sequence ID" value="NZ_JXSZ01000011.1"/>
</dbReference>
<organism evidence="4 5">
    <name type="scientific">Jiulongibacter sediminis</name>
    <dbReference type="NCBI Taxonomy" id="1605367"/>
    <lineage>
        <taxon>Bacteria</taxon>
        <taxon>Pseudomonadati</taxon>
        <taxon>Bacteroidota</taxon>
        <taxon>Cytophagia</taxon>
        <taxon>Cytophagales</taxon>
        <taxon>Leadbetterellaceae</taxon>
        <taxon>Jiulongibacter</taxon>
    </lineage>
</organism>
<dbReference type="PATRIC" id="fig|1605367.3.peg.384"/>
<accession>A0A0P7BZ39</accession>
<gene>
    <name evidence="4" type="ORF">AFM12_14840</name>
</gene>
<dbReference type="Gene3D" id="3.30.1330.60">
    <property type="entry name" value="OmpA-like domain"/>
    <property type="match status" value="1"/>
</dbReference>
<evidence type="ECO:0000259" key="3">
    <source>
        <dbReference type="PROSITE" id="PS51123"/>
    </source>
</evidence>
<dbReference type="PANTHER" id="PTHR30329:SF21">
    <property type="entry name" value="LIPOPROTEIN YIAD-RELATED"/>
    <property type="match status" value="1"/>
</dbReference>
<evidence type="ECO:0000313" key="4">
    <source>
        <dbReference type="EMBL" id="KPM47427.1"/>
    </source>
</evidence>
<dbReference type="EMBL" id="LGTQ01000011">
    <property type="protein sequence ID" value="KPM47427.1"/>
    <property type="molecule type" value="Genomic_DNA"/>
</dbReference>
<feature type="domain" description="OmpA-like" evidence="3">
    <location>
        <begin position="168"/>
        <end position="290"/>
    </location>
</feature>
<dbReference type="STRING" id="1605367.AFM12_14840"/>
<dbReference type="SUPFAM" id="SSF103088">
    <property type="entry name" value="OmpA-like"/>
    <property type="match status" value="1"/>
</dbReference>
<reference evidence="4 5" key="1">
    <citation type="submission" date="2015-07" db="EMBL/GenBank/DDBJ databases">
        <title>The draft genome sequence of Leadbetterella sp. JN14-9.</title>
        <authorList>
            <person name="Liu Y."/>
            <person name="Du J."/>
            <person name="Shao Z."/>
        </authorList>
    </citation>
    <scope>NUCLEOTIDE SEQUENCE [LARGE SCALE GENOMIC DNA]</scope>
    <source>
        <strain evidence="4 5">JN14-9</strain>
    </source>
</reference>
<dbReference type="Pfam" id="PF00691">
    <property type="entry name" value="OmpA"/>
    <property type="match status" value="1"/>
</dbReference>
<name>A0A0P7BZ39_9BACT</name>
<dbReference type="InterPro" id="IPR050330">
    <property type="entry name" value="Bact_OuterMem_StrucFunc"/>
</dbReference>
<evidence type="ECO:0000313" key="5">
    <source>
        <dbReference type="Proteomes" id="UP000050454"/>
    </source>
</evidence>
<dbReference type="PROSITE" id="PS51123">
    <property type="entry name" value="OMPA_2"/>
    <property type="match status" value="1"/>
</dbReference>
<dbReference type="InterPro" id="IPR036737">
    <property type="entry name" value="OmpA-like_sf"/>
</dbReference>
<comment type="caution">
    <text evidence="4">The sequence shown here is derived from an EMBL/GenBank/DDBJ whole genome shotgun (WGS) entry which is preliminary data.</text>
</comment>
<keyword evidence="5" id="KW-1185">Reference proteome</keyword>
<evidence type="ECO:0000256" key="2">
    <source>
        <dbReference type="SAM" id="Coils"/>
    </source>
</evidence>
<evidence type="ECO:0000256" key="1">
    <source>
        <dbReference type="PROSITE-ProRule" id="PRU00473"/>
    </source>
</evidence>
<dbReference type="Proteomes" id="UP000050454">
    <property type="component" value="Unassembled WGS sequence"/>
</dbReference>
<dbReference type="OrthoDB" id="9815217at2"/>
<dbReference type="PROSITE" id="PS51257">
    <property type="entry name" value="PROKAR_LIPOPROTEIN"/>
    <property type="match status" value="1"/>
</dbReference>
<keyword evidence="1" id="KW-0472">Membrane</keyword>